<evidence type="ECO:0000313" key="3">
    <source>
        <dbReference type="Proteomes" id="UP001153636"/>
    </source>
</evidence>
<dbReference type="OrthoDB" id="6798520at2759"/>
<keyword evidence="3" id="KW-1185">Reference proteome</keyword>
<dbReference type="Proteomes" id="UP001153636">
    <property type="component" value="Chromosome 2"/>
</dbReference>
<feature type="compositionally biased region" description="Basic and acidic residues" evidence="1">
    <location>
        <begin position="14"/>
        <end position="40"/>
    </location>
</feature>
<feature type="region of interest" description="Disordered" evidence="1">
    <location>
        <begin position="1"/>
        <end position="40"/>
    </location>
</feature>
<dbReference type="EMBL" id="OV651814">
    <property type="protein sequence ID" value="CAH1106761.1"/>
    <property type="molecule type" value="Genomic_DNA"/>
</dbReference>
<accession>A0A9P0GDC1</accession>
<protein>
    <submittedName>
        <fullName evidence="2">Uncharacterized protein</fullName>
    </submittedName>
</protein>
<proteinExistence type="predicted"/>
<sequence length="442" mass="49442">MLEEGAPIVNEKASTSKEKEEENVGKEEKHDKKHDEKEKASDKRISLTKFFDILGQIEIVLHKDVALKYVTSTYTFENVSGTGVLLEKLESLPMCFGSFAAGDDYRPWIYTKFLGIDNFSSFDTYIFAKLAMAFTLMKRSSRFLVCPKSTMWQVRNPDPVALGYPVNLILQSNARSYANVEAILRNIDLREVDNFLVEAIVCGDPDELSISQALLNYSRVDMPAVRNICQRIVNLASQNEQSIITLPFASAAQHLQPSFGIFYSNLMFYMLPLYVRMAYELTIKAIAPVLVMEPINDSTLMKQAQGSATRSGFLPDVISVQYTPDMATDFTALLSTLLCPGFIALICKAFFMYSEGRLSSLTEDGVRSIENRIVAAGVKAQLLVRNPIMIPDLFPFQNVVLFARNLQGEILEMLRTDGNGGGWMNGNRQVFGEDGADGLLDW</sequence>
<gene>
    <name evidence="2" type="ORF">PSYICH_LOCUS6835</name>
</gene>
<name>A0A9P0GDC1_9CUCU</name>
<reference evidence="2" key="1">
    <citation type="submission" date="2022-01" db="EMBL/GenBank/DDBJ databases">
        <authorList>
            <person name="King R."/>
        </authorList>
    </citation>
    <scope>NUCLEOTIDE SEQUENCE</scope>
</reference>
<organism evidence="2 3">
    <name type="scientific">Psylliodes chrysocephalus</name>
    <dbReference type="NCBI Taxonomy" id="3402493"/>
    <lineage>
        <taxon>Eukaryota</taxon>
        <taxon>Metazoa</taxon>
        <taxon>Ecdysozoa</taxon>
        <taxon>Arthropoda</taxon>
        <taxon>Hexapoda</taxon>
        <taxon>Insecta</taxon>
        <taxon>Pterygota</taxon>
        <taxon>Neoptera</taxon>
        <taxon>Endopterygota</taxon>
        <taxon>Coleoptera</taxon>
        <taxon>Polyphaga</taxon>
        <taxon>Cucujiformia</taxon>
        <taxon>Chrysomeloidea</taxon>
        <taxon>Chrysomelidae</taxon>
        <taxon>Galerucinae</taxon>
        <taxon>Alticini</taxon>
        <taxon>Psylliodes</taxon>
    </lineage>
</organism>
<evidence type="ECO:0000313" key="2">
    <source>
        <dbReference type="EMBL" id="CAH1106761.1"/>
    </source>
</evidence>
<dbReference type="AlphaFoldDB" id="A0A9P0GDC1"/>
<evidence type="ECO:0000256" key="1">
    <source>
        <dbReference type="SAM" id="MobiDB-lite"/>
    </source>
</evidence>